<protein>
    <submittedName>
        <fullName evidence="1">Uncharacterized protein</fullName>
    </submittedName>
</protein>
<evidence type="ECO:0000313" key="2">
    <source>
        <dbReference type="Proteomes" id="UP001142374"/>
    </source>
</evidence>
<dbReference type="Proteomes" id="UP001142374">
    <property type="component" value="Unassembled WGS sequence"/>
</dbReference>
<accession>A0A9X2LCK1</accession>
<gene>
    <name evidence="1" type="ORF">NQU55_01645</name>
</gene>
<sequence length="122" mass="12785">MIRGALRASGLRSYWLRQYACLGDPRARTAAETHVTETLSTLPLPYRAGYALALRLLPAAFFVVAGRGLRGASAAEGRRGMQRLAALPGFAEVVRSGTALALLGALDGRPAPRPTAPAGASR</sequence>
<name>A0A9X2LCK1_9ACTN</name>
<evidence type="ECO:0000313" key="1">
    <source>
        <dbReference type="EMBL" id="MCQ8768487.1"/>
    </source>
</evidence>
<dbReference type="RefSeq" id="WP_168094507.1">
    <property type="nucleotide sequence ID" value="NZ_JAATER010000261.1"/>
</dbReference>
<reference evidence="1" key="1">
    <citation type="submission" date="2022-06" db="EMBL/GenBank/DDBJ databases">
        <title>WGS of actinobacteria.</title>
        <authorList>
            <person name="Thawai C."/>
        </authorList>
    </citation>
    <scope>NUCLEOTIDE SEQUENCE</scope>
    <source>
        <strain evidence="1">AA8</strain>
    </source>
</reference>
<keyword evidence="2" id="KW-1185">Reference proteome</keyword>
<dbReference type="AlphaFoldDB" id="A0A9X2LCK1"/>
<dbReference type="EMBL" id="JANIID010000001">
    <property type="protein sequence ID" value="MCQ8768487.1"/>
    <property type="molecule type" value="Genomic_DNA"/>
</dbReference>
<comment type="caution">
    <text evidence="1">The sequence shown here is derived from an EMBL/GenBank/DDBJ whole genome shotgun (WGS) entry which is preliminary data.</text>
</comment>
<proteinExistence type="predicted"/>
<organism evidence="1 2">
    <name type="scientific">Streptomyces telluris</name>
    <dbReference type="NCBI Taxonomy" id="2720021"/>
    <lineage>
        <taxon>Bacteria</taxon>
        <taxon>Bacillati</taxon>
        <taxon>Actinomycetota</taxon>
        <taxon>Actinomycetes</taxon>
        <taxon>Kitasatosporales</taxon>
        <taxon>Streptomycetaceae</taxon>
        <taxon>Streptomyces</taxon>
    </lineage>
</organism>